<evidence type="ECO:0000313" key="6">
    <source>
        <dbReference type="EMBL" id="SHF03387.1"/>
    </source>
</evidence>
<dbReference type="Pfam" id="PF00355">
    <property type="entry name" value="Rieske"/>
    <property type="match status" value="1"/>
</dbReference>
<proteinExistence type="predicted"/>
<dbReference type="GO" id="GO:0016705">
    <property type="term" value="F:oxidoreductase activity, acting on paired donors, with incorporation or reduction of molecular oxygen"/>
    <property type="evidence" value="ECO:0007669"/>
    <property type="project" value="UniProtKB-ARBA"/>
</dbReference>
<keyword evidence="2" id="KW-0479">Metal-binding</keyword>
<dbReference type="STRING" id="1122155.SAMN02745158_02309"/>
<dbReference type="OrthoDB" id="9767869at2"/>
<dbReference type="EMBL" id="FQVI01000011">
    <property type="protein sequence ID" value="SHF03387.1"/>
    <property type="molecule type" value="Genomic_DNA"/>
</dbReference>
<evidence type="ECO:0000256" key="3">
    <source>
        <dbReference type="ARBA" id="ARBA00023004"/>
    </source>
</evidence>
<evidence type="ECO:0000256" key="1">
    <source>
        <dbReference type="ARBA" id="ARBA00022714"/>
    </source>
</evidence>
<keyword evidence="3" id="KW-0408">Iron</keyword>
<feature type="domain" description="Rieske" evidence="5">
    <location>
        <begin position="398"/>
        <end position="485"/>
    </location>
</feature>
<sequence length="485" mass="54623">MESIWMRREKLPNFQPLTSDKKTEAVVIGGGMAGILTAYLLKHRGVSVLLLEADRIGSGQTKNTTAKIALSHNLLYDKLIQKIGREAAGLYLGANWEAILKYEQIITEHNIACMFERVPSFLYSVSDREKIEKEVEAVNYLGCAGEFTTTTSLPFPVEGAIRYPAQAQFHPLLFLEGIARDIEIYEKTRVLRVEEHKVFTEAGPKVEADHVIFATHYPFVNRPGYYFMRMHQERSYAAAFSGAGRMDGMYLGTDTKWDYSFRNSGEYLILGGESHRTGENLTEASIRKLRDKAALWWPQCRTEAMWSAQDCMSPDQIPYIGRYSARRPYWYVATGFSKWGMSSSMVAAMLISDLIRKVPNPWEEVFSPQRGITLSTAKHMAVDGTKAAAGLIKQVFAVPDHVLENLTIGEGGIVEMQGQKVGVYKREDGKVFTVSVRCPHLGCQLEWNPQEKSWDCPCHGSRFSYKGKLIDNPAQNDIGGMQDDQ</sequence>
<accession>A0A1M4YCD4</accession>
<dbReference type="Pfam" id="PF01266">
    <property type="entry name" value="DAO"/>
    <property type="match status" value="1"/>
</dbReference>
<protein>
    <submittedName>
        <fullName evidence="6">Glycine/D-amino acid oxidase</fullName>
    </submittedName>
</protein>
<dbReference type="SUPFAM" id="SSF51905">
    <property type="entry name" value="FAD/NAD(P)-binding domain"/>
    <property type="match status" value="1"/>
</dbReference>
<dbReference type="PROSITE" id="PS51296">
    <property type="entry name" value="RIESKE"/>
    <property type="match status" value="1"/>
</dbReference>
<dbReference type="InterPro" id="IPR036188">
    <property type="entry name" value="FAD/NAD-bd_sf"/>
</dbReference>
<dbReference type="InterPro" id="IPR017941">
    <property type="entry name" value="Rieske_2Fe-2S"/>
</dbReference>
<dbReference type="Proteomes" id="UP000184245">
    <property type="component" value="Unassembled WGS sequence"/>
</dbReference>
<keyword evidence="1" id="KW-0001">2Fe-2S</keyword>
<evidence type="ECO:0000259" key="5">
    <source>
        <dbReference type="PROSITE" id="PS51296"/>
    </source>
</evidence>
<dbReference type="AlphaFoldDB" id="A0A1M4YCD4"/>
<dbReference type="GO" id="GO:0046872">
    <property type="term" value="F:metal ion binding"/>
    <property type="evidence" value="ECO:0007669"/>
    <property type="project" value="UniProtKB-KW"/>
</dbReference>
<dbReference type="InterPro" id="IPR036922">
    <property type="entry name" value="Rieske_2Fe-2S_sf"/>
</dbReference>
<dbReference type="Gene3D" id="3.30.9.10">
    <property type="entry name" value="D-Amino Acid Oxidase, subunit A, domain 2"/>
    <property type="match status" value="1"/>
</dbReference>
<dbReference type="Gene3D" id="2.102.10.10">
    <property type="entry name" value="Rieske [2Fe-2S] iron-sulphur domain"/>
    <property type="match status" value="1"/>
</dbReference>
<dbReference type="SUPFAM" id="SSF50022">
    <property type="entry name" value="ISP domain"/>
    <property type="match status" value="1"/>
</dbReference>
<dbReference type="Gene3D" id="3.50.50.60">
    <property type="entry name" value="FAD/NAD(P)-binding domain"/>
    <property type="match status" value="1"/>
</dbReference>
<dbReference type="GO" id="GO:0051537">
    <property type="term" value="F:2 iron, 2 sulfur cluster binding"/>
    <property type="evidence" value="ECO:0007669"/>
    <property type="project" value="UniProtKB-KW"/>
</dbReference>
<dbReference type="PANTHER" id="PTHR13847">
    <property type="entry name" value="SARCOSINE DEHYDROGENASE-RELATED"/>
    <property type="match status" value="1"/>
</dbReference>
<evidence type="ECO:0000256" key="2">
    <source>
        <dbReference type="ARBA" id="ARBA00022723"/>
    </source>
</evidence>
<reference evidence="6 7" key="1">
    <citation type="submission" date="2016-11" db="EMBL/GenBank/DDBJ databases">
        <authorList>
            <person name="Jaros S."/>
            <person name="Januszkiewicz K."/>
            <person name="Wedrychowicz H."/>
        </authorList>
    </citation>
    <scope>NUCLEOTIDE SEQUENCE [LARGE SCALE GENOMIC DNA]</scope>
    <source>
        <strain evidence="6 7">DSM 17459</strain>
    </source>
</reference>
<dbReference type="GO" id="GO:0004497">
    <property type="term" value="F:monooxygenase activity"/>
    <property type="evidence" value="ECO:0007669"/>
    <property type="project" value="UniProtKB-ARBA"/>
</dbReference>
<name>A0A1M4YCD4_9CLOT</name>
<dbReference type="PANTHER" id="PTHR13847:SF274">
    <property type="entry name" value="RIESKE 2FE-2S IRON-SULFUR PROTEIN YHFW-RELATED"/>
    <property type="match status" value="1"/>
</dbReference>
<gene>
    <name evidence="6" type="ORF">SAMN02745158_02309</name>
</gene>
<evidence type="ECO:0000256" key="4">
    <source>
        <dbReference type="ARBA" id="ARBA00023014"/>
    </source>
</evidence>
<dbReference type="RefSeq" id="WP_072851861.1">
    <property type="nucleotide sequence ID" value="NZ_FQVI01000011.1"/>
</dbReference>
<evidence type="ECO:0000313" key="7">
    <source>
        <dbReference type="Proteomes" id="UP000184245"/>
    </source>
</evidence>
<keyword evidence="4" id="KW-0411">Iron-sulfur</keyword>
<dbReference type="GO" id="GO:0005737">
    <property type="term" value="C:cytoplasm"/>
    <property type="evidence" value="ECO:0007669"/>
    <property type="project" value="TreeGrafter"/>
</dbReference>
<organism evidence="6 7">
    <name type="scientific">Lactonifactor longoviformis DSM 17459</name>
    <dbReference type="NCBI Taxonomy" id="1122155"/>
    <lineage>
        <taxon>Bacteria</taxon>
        <taxon>Bacillati</taxon>
        <taxon>Bacillota</taxon>
        <taxon>Clostridia</taxon>
        <taxon>Eubacteriales</taxon>
        <taxon>Clostridiaceae</taxon>
        <taxon>Lactonifactor</taxon>
    </lineage>
</organism>
<dbReference type="InterPro" id="IPR006076">
    <property type="entry name" value="FAD-dep_OxRdtase"/>
</dbReference>
<keyword evidence="7" id="KW-1185">Reference proteome</keyword>